<keyword evidence="2" id="KW-1133">Transmembrane helix</keyword>
<dbReference type="EMBL" id="JAZGQK010000012">
    <property type="protein sequence ID" value="MEE6259885.1"/>
    <property type="molecule type" value="Genomic_DNA"/>
</dbReference>
<keyword evidence="2" id="KW-0812">Transmembrane</keyword>
<evidence type="ECO:0000256" key="1">
    <source>
        <dbReference type="SAM" id="Coils"/>
    </source>
</evidence>
<proteinExistence type="predicted"/>
<keyword evidence="1" id="KW-0175">Coiled coil</keyword>
<feature type="transmembrane region" description="Helical" evidence="2">
    <location>
        <begin position="134"/>
        <end position="152"/>
    </location>
</feature>
<evidence type="ECO:0000313" key="4">
    <source>
        <dbReference type="Proteomes" id="UP001332243"/>
    </source>
</evidence>
<evidence type="ECO:0000256" key="2">
    <source>
        <dbReference type="SAM" id="Phobius"/>
    </source>
</evidence>
<feature type="transmembrane region" description="Helical" evidence="2">
    <location>
        <begin position="164"/>
        <end position="182"/>
    </location>
</feature>
<keyword evidence="4" id="KW-1185">Reference proteome</keyword>
<evidence type="ECO:0000313" key="3">
    <source>
        <dbReference type="EMBL" id="MEE6259885.1"/>
    </source>
</evidence>
<sequence>MSGQPEPVESYARAIRQLAEVTGRADAERAEADAWYARQCVAAERAVRDAEQAVRQAEAEVSAAQEEVDATEAEVLHLWTTLRGHLGAANRRLGEPPLPRAGAVGDTEALLDGARELLERARTPGELPGTTRPLLALFGILGAAAAYALGLAARAVGIRYGGDLAVAMPVLGLLVALLGPVVGLLPAKVLAERRHAGLDLRAGLVVVVAGLVTTAALFGLLR</sequence>
<feature type="transmembrane region" description="Helical" evidence="2">
    <location>
        <begin position="202"/>
        <end position="221"/>
    </location>
</feature>
<name>A0ABU7RTQ6_9ACTN</name>
<organism evidence="3 4">
    <name type="scientific">Plantactinospora sonchi</name>
    <dbReference type="NCBI Taxonomy" id="1544735"/>
    <lineage>
        <taxon>Bacteria</taxon>
        <taxon>Bacillati</taxon>
        <taxon>Actinomycetota</taxon>
        <taxon>Actinomycetes</taxon>
        <taxon>Micromonosporales</taxon>
        <taxon>Micromonosporaceae</taxon>
        <taxon>Plantactinospora</taxon>
    </lineage>
</organism>
<dbReference type="RefSeq" id="WP_331215001.1">
    <property type="nucleotide sequence ID" value="NZ_JAZGQK010000012.1"/>
</dbReference>
<feature type="coiled-coil region" evidence="1">
    <location>
        <begin position="40"/>
        <end position="74"/>
    </location>
</feature>
<reference evidence="3 4" key="1">
    <citation type="submission" date="2024-01" db="EMBL/GenBank/DDBJ databases">
        <title>Genome insights into Plantactinospora sonchi sp. nov.</title>
        <authorList>
            <person name="Wang L."/>
        </authorList>
    </citation>
    <scope>NUCLEOTIDE SEQUENCE [LARGE SCALE GENOMIC DNA]</scope>
    <source>
        <strain evidence="3 4">NEAU-QY2</strain>
    </source>
</reference>
<keyword evidence="2" id="KW-0472">Membrane</keyword>
<protein>
    <submittedName>
        <fullName evidence="3">Uncharacterized protein</fullName>
    </submittedName>
</protein>
<dbReference type="Proteomes" id="UP001332243">
    <property type="component" value="Unassembled WGS sequence"/>
</dbReference>
<accession>A0ABU7RTQ6</accession>
<comment type="caution">
    <text evidence="3">The sequence shown here is derived from an EMBL/GenBank/DDBJ whole genome shotgun (WGS) entry which is preliminary data.</text>
</comment>
<gene>
    <name evidence="3" type="ORF">V1633_15455</name>
</gene>